<evidence type="ECO:0000256" key="5">
    <source>
        <dbReference type="ARBA" id="ARBA00022741"/>
    </source>
</evidence>
<sequence length="391" mass="40811">MLRGLGGRGRVVAPRWWRARSVVVRDGAVGVALAALAFVPPLAANGTRLGELPHRAVDGLAVLAALAQTVPLAWRRRWPSAVLAVAAGGFAVQELRGYPTFAGAGLLVALYSAAAYQERRRGLTTGIACAGYAGLAVALHAAGSPTRVQDFVLFFLIVMAGVAAGSRVRRMRIMEPERRRATAAAARAGERARIARELHDVITHHVTAMVVQADAAQFLAAAPQQVSANLEAISGTGRRALRELRDLLGVLDPDRVAPRGDLPTLAALPELVVQTRSAGQPVELVEDGRAGGLGSGRELTAYRVVQEALTNALKYAPGRPTRVHLAHRGDGVHIAVGNDPGPAPAHPVGGSGRGLDGLRERVEILGGELHAGPTDDGGFLVTARIPTGDTA</sequence>
<evidence type="ECO:0000256" key="2">
    <source>
        <dbReference type="ARBA" id="ARBA00012438"/>
    </source>
</evidence>
<name>A0ABV5M1G2_9ACTN</name>
<dbReference type="InterPro" id="IPR036890">
    <property type="entry name" value="HATPase_C_sf"/>
</dbReference>
<organism evidence="13 14">
    <name type="scientific">Dactylosporangium vinaceum</name>
    <dbReference type="NCBI Taxonomy" id="53362"/>
    <lineage>
        <taxon>Bacteria</taxon>
        <taxon>Bacillati</taxon>
        <taxon>Actinomycetota</taxon>
        <taxon>Actinomycetes</taxon>
        <taxon>Micromonosporales</taxon>
        <taxon>Micromonosporaceae</taxon>
        <taxon>Dactylosporangium</taxon>
    </lineage>
</organism>
<keyword evidence="6 13" id="KW-0418">Kinase</keyword>
<feature type="transmembrane region" description="Helical" evidence="9">
    <location>
        <begin position="27"/>
        <end position="44"/>
    </location>
</feature>
<evidence type="ECO:0000256" key="8">
    <source>
        <dbReference type="ARBA" id="ARBA00023012"/>
    </source>
</evidence>
<dbReference type="Pfam" id="PF23539">
    <property type="entry name" value="DUF7134"/>
    <property type="match status" value="1"/>
</dbReference>
<proteinExistence type="predicted"/>
<feature type="transmembrane region" description="Helical" evidence="9">
    <location>
        <begin position="123"/>
        <end position="142"/>
    </location>
</feature>
<accession>A0ABV5M1G2</accession>
<evidence type="ECO:0000259" key="10">
    <source>
        <dbReference type="Pfam" id="PF02518"/>
    </source>
</evidence>
<feature type="transmembrane region" description="Helical" evidence="9">
    <location>
        <begin position="98"/>
        <end position="116"/>
    </location>
</feature>
<evidence type="ECO:0000256" key="4">
    <source>
        <dbReference type="ARBA" id="ARBA00022679"/>
    </source>
</evidence>
<dbReference type="Pfam" id="PF07730">
    <property type="entry name" value="HisKA_3"/>
    <property type="match status" value="1"/>
</dbReference>
<comment type="caution">
    <text evidence="13">The sequence shown here is derived from an EMBL/GenBank/DDBJ whole genome shotgun (WGS) entry which is preliminary data.</text>
</comment>
<feature type="domain" description="Histidine kinase/HSP90-like ATPase" evidence="10">
    <location>
        <begin position="298"/>
        <end position="387"/>
    </location>
</feature>
<keyword evidence="9" id="KW-1133">Transmembrane helix</keyword>
<keyword evidence="5" id="KW-0547">Nucleotide-binding</keyword>
<keyword evidence="14" id="KW-1185">Reference proteome</keyword>
<keyword evidence="8" id="KW-0902">Two-component regulatory system</keyword>
<keyword evidence="9" id="KW-0812">Transmembrane</keyword>
<evidence type="ECO:0000313" key="13">
    <source>
        <dbReference type="EMBL" id="MFB9442687.1"/>
    </source>
</evidence>
<dbReference type="EC" id="2.7.13.3" evidence="2"/>
<keyword evidence="4" id="KW-0808">Transferase</keyword>
<dbReference type="PANTHER" id="PTHR24421:SF10">
    <property type="entry name" value="NITRATE_NITRITE SENSOR PROTEIN NARQ"/>
    <property type="match status" value="1"/>
</dbReference>
<gene>
    <name evidence="13" type="ORF">ACFFTR_06265</name>
</gene>
<evidence type="ECO:0000256" key="9">
    <source>
        <dbReference type="SAM" id="Phobius"/>
    </source>
</evidence>
<dbReference type="PANTHER" id="PTHR24421">
    <property type="entry name" value="NITRATE/NITRITE SENSOR PROTEIN NARX-RELATED"/>
    <property type="match status" value="1"/>
</dbReference>
<keyword evidence="7" id="KW-0067">ATP-binding</keyword>
<dbReference type="Gene3D" id="3.30.565.10">
    <property type="entry name" value="Histidine kinase-like ATPase, C-terminal domain"/>
    <property type="match status" value="1"/>
</dbReference>
<keyword evidence="3" id="KW-0597">Phosphoprotein</keyword>
<dbReference type="InterPro" id="IPR055558">
    <property type="entry name" value="DUF7134"/>
</dbReference>
<dbReference type="Proteomes" id="UP001589608">
    <property type="component" value="Unassembled WGS sequence"/>
</dbReference>
<dbReference type="SUPFAM" id="SSF55874">
    <property type="entry name" value="ATPase domain of HSP90 chaperone/DNA topoisomerase II/histidine kinase"/>
    <property type="match status" value="1"/>
</dbReference>
<dbReference type="Gene3D" id="1.20.5.1930">
    <property type="match status" value="1"/>
</dbReference>
<dbReference type="GO" id="GO:0016301">
    <property type="term" value="F:kinase activity"/>
    <property type="evidence" value="ECO:0007669"/>
    <property type="project" value="UniProtKB-KW"/>
</dbReference>
<feature type="domain" description="DUF7134" evidence="12">
    <location>
        <begin position="15"/>
        <end position="163"/>
    </location>
</feature>
<comment type="catalytic activity">
    <reaction evidence="1">
        <text>ATP + protein L-histidine = ADP + protein N-phospho-L-histidine.</text>
        <dbReference type="EC" id="2.7.13.3"/>
    </reaction>
</comment>
<evidence type="ECO:0000256" key="1">
    <source>
        <dbReference type="ARBA" id="ARBA00000085"/>
    </source>
</evidence>
<dbReference type="Pfam" id="PF02518">
    <property type="entry name" value="HATPase_c"/>
    <property type="match status" value="1"/>
</dbReference>
<dbReference type="InterPro" id="IPR003594">
    <property type="entry name" value="HATPase_dom"/>
</dbReference>
<feature type="domain" description="Signal transduction histidine kinase subgroup 3 dimerisation and phosphoacceptor" evidence="11">
    <location>
        <begin position="190"/>
        <end position="254"/>
    </location>
</feature>
<evidence type="ECO:0000256" key="6">
    <source>
        <dbReference type="ARBA" id="ARBA00022777"/>
    </source>
</evidence>
<dbReference type="CDD" id="cd16917">
    <property type="entry name" value="HATPase_UhpB-NarQ-NarX-like"/>
    <property type="match status" value="1"/>
</dbReference>
<evidence type="ECO:0000256" key="3">
    <source>
        <dbReference type="ARBA" id="ARBA00022553"/>
    </source>
</evidence>
<dbReference type="InterPro" id="IPR050482">
    <property type="entry name" value="Sensor_HK_TwoCompSys"/>
</dbReference>
<reference evidence="13 14" key="1">
    <citation type="submission" date="2024-09" db="EMBL/GenBank/DDBJ databases">
        <authorList>
            <person name="Sun Q."/>
            <person name="Mori K."/>
        </authorList>
    </citation>
    <scope>NUCLEOTIDE SEQUENCE [LARGE SCALE GENOMIC DNA]</scope>
    <source>
        <strain evidence="13 14">JCM 3307</strain>
    </source>
</reference>
<evidence type="ECO:0000313" key="14">
    <source>
        <dbReference type="Proteomes" id="UP001589608"/>
    </source>
</evidence>
<evidence type="ECO:0000259" key="12">
    <source>
        <dbReference type="Pfam" id="PF23539"/>
    </source>
</evidence>
<dbReference type="InterPro" id="IPR011712">
    <property type="entry name" value="Sig_transdc_His_kin_sub3_dim/P"/>
</dbReference>
<protein>
    <recommendedName>
        <fullName evidence="2">histidine kinase</fullName>
        <ecNumber evidence="2">2.7.13.3</ecNumber>
    </recommendedName>
</protein>
<dbReference type="EMBL" id="JBHMCA010000018">
    <property type="protein sequence ID" value="MFB9442687.1"/>
    <property type="molecule type" value="Genomic_DNA"/>
</dbReference>
<keyword evidence="9" id="KW-0472">Membrane</keyword>
<dbReference type="RefSeq" id="WP_246656214.1">
    <property type="nucleotide sequence ID" value="NZ_CP061913.1"/>
</dbReference>
<evidence type="ECO:0000259" key="11">
    <source>
        <dbReference type="Pfam" id="PF07730"/>
    </source>
</evidence>
<feature type="transmembrane region" description="Helical" evidence="9">
    <location>
        <begin position="148"/>
        <end position="168"/>
    </location>
</feature>
<evidence type="ECO:0000256" key="7">
    <source>
        <dbReference type="ARBA" id="ARBA00022840"/>
    </source>
</evidence>